<dbReference type="Pfam" id="PF13527">
    <property type="entry name" value="Acetyltransf_9"/>
    <property type="match status" value="1"/>
</dbReference>
<sequence length="431" mass="46975">MSQLRHDAEFDPTMVTEITDRGYTVQRANVSRELMDAWRSVVSRGFLDSEPTDEQLAAFFDRNKDYRLIGIYDPQAAVPEMPVATLGAWGARLTVPGGELESFAVSAVTVAPTHRRRGLLRSLLGGELRAAAHAGFPIASLTVSESSIYGRFGFAPAALAADAEISVRQAGWIGPEPDGRIDFLTREQGRAVADELHERVRAGRPGEVDHRAGAWDYTFGTMPAVEKAGAIRVVQYRSPAGQVDGLAVYTVTENETNFPDSTLNLQRFIAATDDAYPALWRFLLSLDLIGTIRASELSIDEPLWWMIADRRAARVSVLDHHYLRVLDVAAALEARRYDRTDELVLDVSDPLGIAGGRFHLTTAESGAATVRPAESSATPDVELGIAELSAMLLGGVSAVTLARAGRLRSPDPERVARLFAGTVTPQLSFWY</sequence>
<organism evidence="6 7">
    <name type="scientific">Propionicimonas paludicola</name>
    <dbReference type="NCBI Taxonomy" id="185243"/>
    <lineage>
        <taxon>Bacteria</taxon>
        <taxon>Bacillati</taxon>
        <taxon>Actinomycetota</taxon>
        <taxon>Actinomycetes</taxon>
        <taxon>Propionibacteriales</taxon>
        <taxon>Nocardioidaceae</taxon>
        <taxon>Propionicimonas</taxon>
    </lineage>
</organism>
<proteinExistence type="inferred from homology"/>
<dbReference type="Pfam" id="PF13530">
    <property type="entry name" value="SCP2_2"/>
    <property type="match status" value="1"/>
</dbReference>
<comment type="subunit">
    <text evidence="3">Homohexamer; trimer of dimers.</text>
</comment>
<comment type="caution">
    <text evidence="6">The sequence shown here is derived from an EMBL/GenBank/DDBJ whole genome shotgun (WGS) entry which is preliminary data.</text>
</comment>
<evidence type="ECO:0000256" key="2">
    <source>
        <dbReference type="ARBA" id="ARBA00023315"/>
    </source>
</evidence>
<feature type="domain" description="Enhanced intracellular survival protein" evidence="4">
    <location>
        <begin position="328"/>
        <end position="425"/>
    </location>
</feature>
<gene>
    <name evidence="6" type="ORF">ATK74_1994</name>
</gene>
<dbReference type="EMBL" id="PDJC01000001">
    <property type="protein sequence ID" value="PFG17424.1"/>
    <property type="molecule type" value="Genomic_DNA"/>
</dbReference>
<dbReference type="SUPFAM" id="SSF55729">
    <property type="entry name" value="Acyl-CoA N-acyltransferases (Nat)"/>
    <property type="match status" value="1"/>
</dbReference>
<dbReference type="AlphaFoldDB" id="A0A2A9CSM8"/>
<dbReference type="InterPro" id="IPR022902">
    <property type="entry name" value="NAcTrfase_Eis"/>
</dbReference>
<feature type="binding site" evidence="3">
    <location>
        <begin position="116"/>
        <end position="121"/>
    </location>
    <ligand>
        <name>acetyl-CoA</name>
        <dbReference type="ChEBI" id="CHEBI:57288"/>
    </ligand>
</feature>
<keyword evidence="7" id="KW-1185">Reference proteome</keyword>
<evidence type="ECO:0000256" key="1">
    <source>
        <dbReference type="ARBA" id="ARBA00022679"/>
    </source>
</evidence>
<dbReference type="PANTHER" id="PTHR37817">
    <property type="entry name" value="N-ACETYLTRANSFERASE EIS"/>
    <property type="match status" value="1"/>
</dbReference>
<evidence type="ECO:0000259" key="4">
    <source>
        <dbReference type="Pfam" id="PF13530"/>
    </source>
</evidence>
<dbReference type="GO" id="GO:0030649">
    <property type="term" value="P:aminoglycoside antibiotic catabolic process"/>
    <property type="evidence" value="ECO:0007669"/>
    <property type="project" value="TreeGrafter"/>
</dbReference>
<dbReference type="InterPro" id="IPR041380">
    <property type="entry name" value="Acetyltransf_17"/>
</dbReference>
<dbReference type="InterPro" id="IPR036527">
    <property type="entry name" value="SCP2_sterol-bd_dom_sf"/>
</dbReference>
<reference evidence="6 7" key="1">
    <citation type="submission" date="2017-10" db="EMBL/GenBank/DDBJ databases">
        <title>Sequencing the genomes of 1000 actinobacteria strains.</title>
        <authorList>
            <person name="Klenk H.-P."/>
        </authorList>
    </citation>
    <scope>NUCLEOTIDE SEQUENCE [LARGE SCALE GENOMIC DNA]</scope>
    <source>
        <strain evidence="6 7">DSM 15597</strain>
    </source>
</reference>
<protein>
    <submittedName>
        <fullName evidence="6">Putative acetyltransferase</fullName>
    </submittedName>
</protein>
<feature type="active site" description="Proton acceptor; via carboxylate" evidence="3">
    <location>
        <position position="431"/>
    </location>
</feature>
<dbReference type="Proteomes" id="UP000226079">
    <property type="component" value="Unassembled WGS sequence"/>
</dbReference>
<dbReference type="GO" id="GO:0034069">
    <property type="term" value="F:aminoglycoside N-acetyltransferase activity"/>
    <property type="evidence" value="ECO:0007669"/>
    <property type="project" value="TreeGrafter"/>
</dbReference>
<evidence type="ECO:0000256" key="3">
    <source>
        <dbReference type="HAMAP-Rule" id="MF_01812"/>
    </source>
</evidence>
<keyword evidence="1 3" id="KW-0808">Transferase</keyword>
<dbReference type="InterPro" id="IPR025559">
    <property type="entry name" value="Eis_dom"/>
</dbReference>
<dbReference type="RefSeq" id="WP_211283338.1">
    <property type="nucleotide sequence ID" value="NZ_PDJC01000001.1"/>
</dbReference>
<feature type="binding site" evidence="3">
    <location>
        <begin position="108"/>
        <end position="110"/>
    </location>
    <ligand>
        <name>acetyl-CoA</name>
        <dbReference type="ChEBI" id="CHEBI:57288"/>
    </ligand>
</feature>
<dbReference type="SUPFAM" id="SSF55718">
    <property type="entry name" value="SCP-like"/>
    <property type="match status" value="1"/>
</dbReference>
<comment type="similarity">
    <text evidence="3">Belongs to the acetyltransferase Eis family.</text>
</comment>
<evidence type="ECO:0000313" key="6">
    <source>
        <dbReference type="EMBL" id="PFG17424.1"/>
    </source>
</evidence>
<dbReference type="NCBIfam" id="NF002367">
    <property type="entry name" value="PRK01346.1-4"/>
    <property type="match status" value="1"/>
</dbReference>
<dbReference type="InterPro" id="IPR016181">
    <property type="entry name" value="Acyl_CoA_acyltransferase"/>
</dbReference>
<name>A0A2A9CSM8_9ACTN</name>
<dbReference type="Gene3D" id="3.40.630.30">
    <property type="match status" value="2"/>
</dbReference>
<dbReference type="PANTHER" id="PTHR37817:SF1">
    <property type="entry name" value="N-ACETYLTRANSFERASE EIS"/>
    <property type="match status" value="1"/>
</dbReference>
<dbReference type="Gene3D" id="3.30.1050.10">
    <property type="entry name" value="SCP2 sterol-binding domain"/>
    <property type="match status" value="1"/>
</dbReference>
<dbReference type="Pfam" id="PF17668">
    <property type="entry name" value="Acetyltransf_17"/>
    <property type="match status" value="1"/>
</dbReference>
<keyword evidence="2 3" id="KW-0012">Acyltransferase</keyword>
<dbReference type="HAMAP" id="MF_01812">
    <property type="entry name" value="Eis"/>
    <property type="match status" value="1"/>
</dbReference>
<feature type="domain" description="Eis-like acetyltransferase" evidence="5">
    <location>
        <begin position="207"/>
        <end position="317"/>
    </location>
</feature>
<evidence type="ECO:0000313" key="7">
    <source>
        <dbReference type="Proteomes" id="UP000226079"/>
    </source>
</evidence>
<feature type="binding site" evidence="3">
    <location>
        <begin position="144"/>
        <end position="145"/>
    </location>
    <ligand>
        <name>acetyl-CoA</name>
        <dbReference type="ChEBI" id="CHEBI:57288"/>
    </ligand>
</feature>
<accession>A0A2A9CSM8</accession>
<feature type="active site" description="Proton donor" evidence="3">
    <location>
        <position position="149"/>
    </location>
</feature>
<evidence type="ECO:0000259" key="5">
    <source>
        <dbReference type="Pfam" id="PF17668"/>
    </source>
</evidence>
<dbReference type="InterPro" id="IPR051554">
    <property type="entry name" value="Acetyltransferase_Eis"/>
</dbReference>